<proteinExistence type="inferred from homology"/>
<comment type="caution">
    <text evidence="7">The sequence shown here is derived from an EMBL/GenBank/DDBJ whole genome shotgun (WGS) entry which is preliminary data.</text>
</comment>
<feature type="domain" description="DTW" evidence="6">
    <location>
        <begin position="8"/>
        <end position="214"/>
    </location>
</feature>
<reference evidence="7 8" key="1">
    <citation type="submission" date="2007-06" db="EMBL/GenBank/DDBJ databases">
        <authorList>
            <person name="Shimkets L."/>
            <person name="Ferriera S."/>
            <person name="Johnson J."/>
            <person name="Kravitz S."/>
            <person name="Beeson K."/>
            <person name="Sutton G."/>
            <person name="Rogers Y.-H."/>
            <person name="Friedman R."/>
            <person name="Frazier M."/>
            <person name="Venter J.C."/>
        </authorList>
    </citation>
    <scope>NUCLEOTIDE SEQUENCE [LARGE SCALE GENOMIC DNA]</scope>
    <source>
        <strain evidence="7 8">SIR-1</strain>
    </source>
</reference>
<dbReference type="eggNOG" id="COG3148">
    <property type="taxonomic scope" value="Bacteria"/>
</dbReference>
<dbReference type="PANTHER" id="PTHR21392:SF0">
    <property type="entry name" value="TRNA-URIDINE AMINOCARBOXYPROPYLTRANSFERASE 2"/>
    <property type="match status" value="1"/>
</dbReference>
<dbReference type="InterPro" id="IPR005636">
    <property type="entry name" value="DTW"/>
</dbReference>
<evidence type="ECO:0000256" key="3">
    <source>
        <dbReference type="ARBA" id="ARBA00022691"/>
    </source>
</evidence>
<keyword evidence="3" id="KW-0949">S-adenosyl-L-methionine</keyword>
<comment type="similarity">
    <text evidence="5">Belongs to the TDD superfamily. DTWD2 family.</text>
</comment>
<dbReference type="InterPro" id="IPR039262">
    <property type="entry name" value="DTWD2/TAPT"/>
</dbReference>
<evidence type="ECO:0000256" key="5">
    <source>
        <dbReference type="ARBA" id="ARBA00034489"/>
    </source>
</evidence>
<keyword evidence="8" id="KW-1185">Reference proteome</keyword>
<evidence type="ECO:0000259" key="6">
    <source>
        <dbReference type="SMART" id="SM01144"/>
    </source>
</evidence>
<gene>
    <name evidence="7" type="ORF">PPSIR1_32607</name>
</gene>
<sequence length="235" mass="26356">MGGQRRFAMARCRECGLHEELCICDQRPRLELRTKLLVVQNNKERNKPTNTGRMIPQVLSHAELIYFGARGVPWDGGPLVRPDHDYVLVFPRVEDPEGQAPKPAPVLDPERIAALEANSQSEPGRTLAVVILDGTWAQCARMSRRVPELAAMEAWGLPEGPASHWGVRVPSEPSRISSFEAAIRVVELFEGPEPAAQMQAHFDRMAAAMQFMKAKRPDPRVPNEWIEARQARFGH</sequence>
<protein>
    <recommendedName>
        <fullName evidence="1">tRNA-uridine aminocarboxypropyltransferase</fullName>
        <ecNumber evidence="1">2.5.1.25</ecNumber>
    </recommendedName>
</protein>
<dbReference type="PANTHER" id="PTHR21392">
    <property type="entry name" value="TRNA-URIDINE AMINOCARBOXYPROPYLTRANSFERASE 2"/>
    <property type="match status" value="1"/>
</dbReference>
<keyword evidence="4" id="KW-0819">tRNA processing</keyword>
<evidence type="ECO:0000256" key="2">
    <source>
        <dbReference type="ARBA" id="ARBA00022679"/>
    </source>
</evidence>
<evidence type="ECO:0000256" key="4">
    <source>
        <dbReference type="ARBA" id="ARBA00022694"/>
    </source>
</evidence>
<evidence type="ECO:0000313" key="7">
    <source>
        <dbReference type="EMBL" id="EDM78838.1"/>
    </source>
</evidence>
<dbReference type="STRING" id="391625.PPSIR1_32607"/>
<dbReference type="Pfam" id="PF03942">
    <property type="entry name" value="DTW"/>
    <property type="match status" value="1"/>
</dbReference>
<dbReference type="GO" id="GO:0008033">
    <property type="term" value="P:tRNA processing"/>
    <property type="evidence" value="ECO:0007669"/>
    <property type="project" value="UniProtKB-KW"/>
</dbReference>
<accession>A6G5Q7</accession>
<name>A6G5Q7_9BACT</name>
<dbReference type="GO" id="GO:0016432">
    <property type="term" value="F:tRNA-uridine aminocarboxypropyltransferase activity"/>
    <property type="evidence" value="ECO:0007669"/>
    <property type="project" value="UniProtKB-EC"/>
</dbReference>
<evidence type="ECO:0000313" key="8">
    <source>
        <dbReference type="Proteomes" id="UP000005801"/>
    </source>
</evidence>
<dbReference type="SMART" id="SM01144">
    <property type="entry name" value="DTW"/>
    <property type="match status" value="1"/>
</dbReference>
<dbReference type="Proteomes" id="UP000005801">
    <property type="component" value="Unassembled WGS sequence"/>
</dbReference>
<dbReference type="EC" id="2.5.1.25" evidence="1"/>
<dbReference type="AlphaFoldDB" id="A6G5Q7"/>
<evidence type="ECO:0000256" key="1">
    <source>
        <dbReference type="ARBA" id="ARBA00012386"/>
    </source>
</evidence>
<dbReference type="EMBL" id="ABCS01000026">
    <property type="protein sequence ID" value="EDM78838.1"/>
    <property type="molecule type" value="Genomic_DNA"/>
</dbReference>
<organism evidence="7 8">
    <name type="scientific">Plesiocystis pacifica SIR-1</name>
    <dbReference type="NCBI Taxonomy" id="391625"/>
    <lineage>
        <taxon>Bacteria</taxon>
        <taxon>Pseudomonadati</taxon>
        <taxon>Myxococcota</taxon>
        <taxon>Polyangia</taxon>
        <taxon>Nannocystales</taxon>
        <taxon>Nannocystaceae</taxon>
        <taxon>Plesiocystis</taxon>
    </lineage>
</organism>
<keyword evidence="2" id="KW-0808">Transferase</keyword>